<name>A0A1E3B5Z8_ASPCR</name>
<dbReference type="OrthoDB" id="406733at2759"/>
<organism evidence="2 3">
    <name type="scientific">Aspergillus cristatus</name>
    <name type="common">Chinese Fuzhuan brick tea-fermentation fungus</name>
    <name type="synonym">Eurotium cristatum</name>
    <dbReference type="NCBI Taxonomy" id="573508"/>
    <lineage>
        <taxon>Eukaryota</taxon>
        <taxon>Fungi</taxon>
        <taxon>Dikarya</taxon>
        <taxon>Ascomycota</taxon>
        <taxon>Pezizomycotina</taxon>
        <taxon>Eurotiomycetes</taxon>
        <taxon>Eurotiomycetidae</taxon>
        <taxon>Eurotiales</taxon>
        <taxon>Aspergillaceae</taxon>
        <taxon>Aspergillus</taxon>
        <taxon>Aspergillus subgen. Aspergillus</taxon>
    </lineage>
</organism>
<gene>
    <name evidence="2" type="ORF">SI65_08382</name>
</gene>
<dbReference type="PANTHER" id="PTHR31616:SF0">
    <property type="entry name" value="GLUCAN 1,4-ALPHA-GLUCOSIDASE"/>
    <property type="match status" value="1"/>
</dbReference>
<dbReference type="PANTHER" id="PTHR31616">
    <property type="entry name" value="TREHALASE"/>
    <property type="match status" value="1"/>
</dbReference>
<sequence length="292" mass="33445">MELSHLEGYRGSSPVRIGNAPTGHIQQDIYGALFDSIYLYNKHVGPISYDQWRAIRSTVNRVRKLHKTPDMSIWEVRGEKQHFVYSKIMLWVTFDRAIRLAEKRSNLPCPELIEWRTTRDEIYEDVMEHGYNMDGGFFSMSYENKKIMDASVLIAPLVFFIAPDDPRLLSTIKNILQSPEVGGLTTAKMVLRYDHAIAHDGLDGKEGAFIMVTFWLVEAMGRASMAKKHLHEYPHLKEMHSNAFSYFENVLVFANHLGMFSEEVNHSGEQMGNTPQAFSHISCISAAMNLER</sequence>
<feature type="domain" description="GH15-like" evidence="1">
    <location>
        <begin position="4"/>
        <end position="287"/>
    </location>
</feature>
<dbReference type="InterPro" id="IPR012341">
    <property type="entry name" value="6hp_glycosidase-like_sf"/>
</dbReference>
<keyword evidence="3" id="KW-1185">Reference proteome</keyword>
<evidence type="ECO:0000259" key="1">
    <source>
        <dbReference type="Pfam" id="PF00723"/>
    </source>
</evidence>
<dbReference type="InterPro" id="IPR011613">
    <property type="entry name" value="GH15-like"/>
</dbReference>
<dbReference type="Pfam" id="PF00723">
    <property type="entry name" value="Glyco_hydro_15"/>
    <property type="match status" value="1"/>
</dbReference>
<dbReference type="GO" id="GO:0004553">
    <property type="term" value="F:hydrolase activity, hydrolyzing O-glycosyl compounds"/>
    <property type="evidence" value="ECO:0007669"/>
    <property type="project" value="TreeGrafter"/>
</dbReference>
<reference evidence="2 3" key="1">
    <citation type="journal article" date="2016" name="BMC Genomics">
        <title>Comparative genomic and transcriptomic analyses of the Fuzhuan brick tea-fermentation fungus Aspergillus cristatus.</title>
        <authorList>
            <person name="Ge Y."/>
            <person name="Wang Y."/>
            <person name="Liu Y."/>
            <person name="Tan Y."/>
            <person name="Ren X."/>
            <person name="Zhang X."/>
            <person name="Hyde K.D."/>
            <person name="Liu Y."/>
            <person name="Liu Z."/>
        </authorList>
    </citation>
    <scope>NUCLEOTIDE SEQUENCE [LARGE SCALE GENOMIC DNA]</scope>
    <source>
        <strain evidence="2 3">GZAAS20.1005</strain>
    </source>
</reference>
<dbReference type="GO" id="GO:0005975">
    <property type="term" value="P:carbohydrate metabolic process"/>
    <property type="evidence" value="ECO:0007669"/>
    <property type="project" value="InterPro"/>
</dbReference>
<dbReference type="AlphaFoldDB" id="A0A1E3B5Z8"/>
<dbReference type="InterPro" id="IPR008928">
    <property type="entry name" value="6-hairpin_glycosidase_sf"/>
</dbReference>
<dbReference type="Proteomes" id="UP000094569">
    <property type="component" value="Unassembled WGS sequence"/>
</dbReference>
<dbReference type="SUPFAM" id="SSF48208">
    <property type="entry name" value="Six-hairpin glycosidases"/>
    <property type="match status" value="1"/>
</dbReference>
<comment type="caution">
    <text evidence="2">The sequence shown here is derived from an EMBL/GenBank/DDBJ whole genome shotgun (WGS) entry which is preliminary data.</text>
</comment>
<protein>
    <recommendedName>
        <fullName evidence="1">GH15-like domain-containing protein</fullName>
    </recommendedName>
</protein>
<dbReference type="EMBL" id="JXNT01000012">
    <property type="protein sequence ID" value="ODM16382.1"/>
    <property type="molecule type" value="Genomic_DNA"/>
</dbReference>
<dbReference type="VEuPathDB" id="FungiDB:SI65_08382"/>
<evidence type="ECO:0000313" key="3">
    <source>
        <dbReference type="Proteomes" id="UP000094569"/>
    </source>
</evidence>
<proteinExistence type="predicted"/>
<evidence type="ECO:0000313" key="2">
    <source>
        <dbReference type="EMBL" id="ODM16382.1"/>
    </source>
</evidence>
<dbReference type="Gene3D" id="1.50.10.10">
    <property type="match status" value="1"/>
</dbReference>
<accession>A0A1E3B5Z8</accession>